<evidence type="ECO:0000313" key="10">
    <source>
        <dbReference type="EMBL" id="PWF22706.1"/>
    </source>
</evidence>
<evidence type="ECO:0000256" key="8">
    <source>
        <dbReference type="SAM" id="Phobius"/>
    </source>
</evidence>
<dbReference type="InterPro" id="IPR003660">
    <property type="entry name" value="HAMP_dom"/>
</dbReference>
<dbReference type="GO" id="GO:0005886">
    <property type="term" value="C:plasma membrane"/>
    <property type="evidence" value="ECO:0007669"/>
    <property type="project" value="UniProtKB-SubCell"/>
</dbReference>
<proteinExistence type="predicted"/>
<reference evidence="11" key="1">
    <citation type="submission" date="2018-05" db="EMBL/GenBank/DDBJ databases">
        <authorList>
            <person name="Li Y."/>
        </authorList>
    </citation>
    <scope>NUCLEOTIDE SEQUENCE [LARGE SCALE GENOMIC DNA]</scope>
    <source>
        <strain evidence="11">3d-2-2</strain>
    </source>
</reference>
<dbReference type="SMART" id="SM00331">
    <property type="entry name" value="PP2C_SIG"/>
    <property type="match status" value="1"/>
</dbReference>
<evidence type="ECO:0000256" key="2">
    <source>
        <dbReference type="ARBA" id="ARBA00022475"/>
    </source>
</evidence>
<sequence length="667" mass="74262">MALWKAGLRAKSIVALLLACLAALIPAGLLGWQLMDNVRNHFGEAYARNLILLQRQTILAPVARDIALARRLANSEVTIQWLRDEQDPGKTGLLFREAEKYRQDLHDHAYFIASADSGNYYFNDDTKAYSQQPRYTLSPTHQDDTWFYSTLQQEAPYSLNVNHDAQLQVTQVWVNVPIRDNGEVLGLAGSGFNLSEFVQEFIANSESGVTPMLINRNGIIQAHQNENLIALNQAAGAAVNAQQTLAGQLGDPAQATALEDAMQLAQAEPGTVQSLFVDIDQQRQLLTLTYLPELDWYIVLAVDLQAARGIDTGWFSLMMVVLVVLLAVLILAFGYAVERLVLRPVRDLQRSAQALAAGHYDVVPPSPRHDELGDLNRAFSTMAAQIRNHTQDLEGRIQARTQELEQANDEMRRAHQQINDSIEYASLIQRAILPDEQLRQLPGLDSFVLWRPRDIVGGDFYLCQGNAEQYILGVVDCAGHGVPGALMTMLARAALDHAVAETGRQSPAAILHRADQAMREMMHQYELPRGIATNMDVGLVCIDRTLGLLRFAGARIGLYWSDGHTVDEVKGHRRAIGDRRQGTYTDQELALRTDVTYYLVTDGFLDQAGGEFGYGFGHTRLAQLLLENARLPQDQRAAALEAALETYRGNHPQRDDITVLSFHFHTR</sequence>
<dbReference type="CDD" id="cd06225">
    <property type="entry name" value="HAMP"/>
    <property type="match status" value="1"/>
</dbReference>
<dbReference type="SUPFAM" id="SSF158472">
    <property type="entry name" value="HAMP domain-like"/>
    <property type="match status" value="1"/>
</dbReference>
<evidence type="ECO:0000256" key="7">
    <source>
        <dbReference type="SAM" id="Coils"/>
    </source>
</evidence>
<dbReference type="RefSeq" id="WP_109062230.1">
    <property type="nucleotide sequence ID" value="NZ_QETA01000004.1"/>
</dbReference>
<evidence type="ECO:0000256" key="5">
    <source>
        <dbReference type="ARBA" id="ARBA00022989"/>
    </source>
</evidence>
<evidence type="ECO:0000256" key="6">
    <source>
        <dbReference type="ARBA" id="ARBA00023136"/>
    </source>
</evidence>
<feature type="domain" description="HAMP" evidence="9">
    <location>
        <begin position="339"/>
        <end position="391"/>
    </location>
</feature>
<comment type="subcellular location">
    <subcellularLocation>
        <location evidence="1">Cell membrane</location>
        <topology evidence="1">Multi-pass membrane protein</topology>
    </subcellularLocation>
</comment>
<keyword evidence="2" id="KW-1003">Cell membrane</keyword>
<gene>
    <name evidence="10" type="ORF">DD235_11580</name>
</gene>
<name>A0A2V1K1P7_9BURK</name>
<dbReference type="InterPro" id="IPR033479">
    <property type="entry name" value="dCache_1"/>
</dbReference>
<dbReference type="Pfam" id="PF07228">
    <property type="entry name" value="SpoIIE"/>
    <property type="match status" value="1"/>
</dbReference>
<dbReference type="Gene3D" id="3.60.40.10">
    <property type="entry name" value="PPM-type phosphatase domain"/>
    <property type="match status" value="1"/>
</dbReference>
<dbReference type="GO" id="GO:0016791">
    <property type="term" value="F:phosphatase activity"/>
    <property type="evidence" value="ECO:0007669"/>
    <property type="project" value="TreeGrafter"/>
</dbReference>
<dbReference type="Gene3D" id="6.10.340.10">
    <property type="match status" value="1"/>
</dbReference>
<keyword evidence="10" id="KW-0808">Transferase</keyword>
<keyword evidence="10" id="KW-0418">Kinase</keyword>
<dbReference type="NCBIfam" id="NF038263">
    <property type="entry name" value="prot_phos_SiaA"/>
    <property type="match status" value="1"/>
</dbReference>
<evidence type="ECO:0000313" key="11">
    <source>
        <dbReference type="Proteomes" id="UP000245212"/>
    </source>
</evidence>
<evidence type="ECO:0000259" key="9">
    <source>
        <dbReference type="PROSITE" id="PS50885"/>
    </source>
</evidence>
<keyword evidence="7" id="KW-0175">Coiled coil</keyword>
<dbReference type="InterPro" id="IPR001932">
    <property type="entry name" value="PPM-type_phosphatase-like_dom"/>
</dbReference>
<dbReference type="CDD" id="cd18774">
    <property type="entry name" value="PDC2_HK_sensor"/>
    <property type="match status" value="1"/>
</dbReference>
<dbReference type="Pfam" id="PF02743">
    <property type="entry name" value="dCache_1"/>
    <property type="match status" value="1"/>
</dbReference>
<evidence type="ECO:0000256" key="4">
    <source>
        <dbReference type="ARBA" id="ARBA00022801"/>
    </source>
</evidence>
<evidence type="ECO:0000256" key="1">
    <source>
        <dbReference type="ARBA" id="ARBA00004651"/>
    </source>
</evidence>
<keyword evidence="4" id="KW-0378">Hydrolase</keyword>
<keyword evidence="6 8" id="KW-0472">Membrane</keyword>
<organism evidence="10 11">
    <name type="scientific">Corticimicrobacter populi</name>
    <dbReference type="NCBI Taxonomy" id="2175229"/>
    <lineage>
        <taxon>Bacteria</taxon>
        <taxon>Pseudomonadati</taxon>
        <taxon>Pseudomonadota</taxon>
        <taxon>Betaproteobacteria</taxon>
        <taxon>Burkholderiales</taxon>
        <taxon>Alcaligenaceae</taxon>
        <taxon>Corticimicrobacter</taxon>
    </lineage>
</organism>
<protein>
    <submittedName>
        <fullName evidence="10">Histidine kinase</fullName>
    </submittedName>
</protein>
<keyword evidence="3 8" id="KW-0812">Transmembrane</keyword>
<feature type="coiled-coil region" evidence="7">
    <location>
        <begin position="390"/>
        <end position="424"/>
    </location>
</feature>
<dbReference type="SMART" id="SM00304">
    <property type="entry name" value="HAMP"/>
    <property type="match status" value="1"/>
</dbReference>
<dbReference type="PANTHER" id="PTHR43156">
    <property type="entry name" value="STAGE II SPORULATION PROTEIN E-RELATED"/>
    <property type="match status" value="1"/>
</dbReference>
<dbReference type="PROSITE" id="PS50885">
    <property type="entry name" value="HAMP"/>
    <property type="match status" value="1"/>
</dbReference>
<dbReference type="PANTHER" id="PTHR43156:SF9">
    <property type="entry name" value="HAMP DOMAIN-CONTAINING PROTEIN"/>
    <property type="match status" value="1"/>
</dbReference>
<accession>A0A2V1K1P7</accession>
<keyword evidence="11" id="KW-1185">Reference proteome</keyword>
<dbReference type="InterPro" id="IPR036457">
    <property type="entry name" value="PPM-type-like_dom_sf"/>
</dbReference>
<dbReference type="Proteomes" id="UP000245212">
    <property type="component" value="Unassembled WGS sequence"/>
</dbReference>
<dbReference type="GO" id="GO:0016301">
    <property type="term" value="F:kinase activity"/>
    <property type="evidence" value="ECO:0007669"/>
    <property type="project" value="UniProtKB-KW"/>
</dbReference>
<keyword evidence="5 8" id="KW-1133">Transmembrane helix</keyword>
<dbReference type="InterPro" id="IPR052016">
    <property type="entry name" value="Bact_Sigma-Reg"/>
</dbReference>
<dbReference type="Pfam" id="PF00672">
    <property type="entry name" value="HAMP"/>
    <property type="match status" value="1"/>
</dbReference>
<feature type="transmembrane region" description="Helical" evidence="8">
    <location>
        <begin position="314"/>
        <end position="337"/>
    </location>
</feature>
<dbReference type="GO" id="GO:0007165">
    <property type="term" value="P:signal transduction"/>
    <property type="evidence" value="ECO:0007669"/>
    <property type="project" value="InterPro"/>
</dbReference>
<dbReference type="AlphaFoldDB" id="A0A2V1K1P7"/>
<dbReference type="EMBL" id="QETA01000004">
    <property type="protein sequence ID" value="PWF22706.1"/>
    <property type="molecule type" value="Genomic_DNA"/>
</dbReference>
<evidence type="ECO:0000256" key="3">
    <source>
        <dbReference type="ARBA" id="ARBA00022692"/>
    </source>
</evidence>
<dbReference type="Gene3D" id="3.30.450.20">
    <property type="entry name" value="PAS domain"/>
    <property type="match status" value="1"/>
</dbReference>
<comment type="caution">
    <text evidence="10">The sequence shown here is derived from an EMBL/GenBank/DDBJ whole genome shotgun (WGS) entry which is preliminary data.</text>
</comment>